<sequence>MQEIQERVQSIIAITDDNQLIEAAASINEILGQLSTLNETWTLCTDLVRYLGDSARNPSVRLPLGEAGIIQTVTQLLMKDAHPTDFDVQAMRVLGNLSIDRDENRQRVLDSGVIVSLNALFDKKDIKLNMVLCGFCLNSSMNFEPIQKAIAENGCVNSLFDILSSHTIDTTESMALKALDNVMGQDQARISFMSNPSNMDTLLLLFIHAWKIDGMDDLDVLDTIADILLQVVMDDDKAQLLIMKSGKLHELMAFLNDDVTLDDDLQDDKEEMEKLAEIKKTLSNVVIYATSSDDLIEQLYNDQQFLAQLIQMTKDSSEILQRTGVNIIGNLARTDAQCIDLVKTHGLDVTLIDLFKNTDNAMIQNTILGCLKHLCLPKENKMAICDAGAIELAATLLDPSKDMVKRNQFLAIVILKLLCTNNITGSRRLLNNNPSILDMLVSFLQRVDDVAAKSETTRVFIQLIKSVWSQPDDQHLRQQLLRTPILNAVIEMIRTSKFPVLKNDGIIALTVILADHDSPTSKSMLSEALPLLIADPPTPPLETDENASPSEDDETRPFLPVIADDIRSANLPIEIRCNACTMLEHAIKTSTVVNNSVVYESLKQQSLPLLDITEPSILPYIQKIRFVLD</sequence>
<name>A0A1X2IHW3_9FUNG</name>
<evidence type="ECO:0000256" key="3">
    <source>
        <dbReference type="ARBA" id="ARBA00004514"/>
    </source>
</evidence>
<keyword evidence="6" id="KW-0496">Mitochondrion</keyword>
<dbReference type="OrthoDB" id="26149at2759"/>
<protein>
    <submittedName>
        <fullName evidence="9">Armadillo-type protein</fullName>
    </submittedName>
</protein>
<dbReference type="GO" id="GO:0005783">
    <property type="term" value="C:endoplasmic reticulum"/>
    <property type="evidence" value="ECO:0007669"/>
    <property type="project" value="UniProtKB-SubCell"/>
</dbReference>
<dbReference type="InterPro" id="IPR016024">
    <property type="entry name" value="ARM-type_fold"/>
</dbReference>
<dbReference type="Proteomes" id="UP000193560">
    <property type="component" value="Unassembled WGS sequence"/>
</dbReference>
<accession>A0A1X2IHW3</accession>
<organism evidence="9 10">
    <name type="scientific">Absidia repens</name>
    <dbReference type="NCBI Taxonomy" id="90262"/>
    <lineage>
        <taxon>Eukaryota</taxon>
        <taxon>Fungi</taxon>
        <taxon>Fungi incertae sedis</taxon>
        <taxon>Mucoromycota</taxon>
        <taxon>Mucoromycotina</taxon>
        <taxon>Mucoromycetes</taxon>
        <taxon>Mucorales</taxon>
        <taxon>Cunninghamellaceae</taxon>
        <taxon>Absidia</taxon>
    </lineage>
</organism>
<keyword evidence="10" id="KW-1185">Reference proteome</keyword>
<dbReference type="GO" id="GO:0005085">
    <property type="term" value="F:guanyl-nucleotide exchange factor activity"/>
    <property type="evidence" value="ECO:0007669"/>
    <property type="project" value="InterPro"/>
</dbReference>
<feature type="region of interest" description="Disordered" evidence="8">
    <location>
        <begin position="536"/>
        <end position="555"/>
    </location>
</feature>
<keyword evidence="4" id="KW-0963">Cytoplasm</keyword>
<dbReference type="EMBL" id="MCGE01000010">
    <property type="protein sequence ID" value="ORZ16864.1"/>
    <property type="molecule type" value="Genomic_DNA"/>
</dbReference>
<evidence type="ECO:0000256" key="2">
    <source>
        <dbReference type="ARBA" id="ARBA00004240"/>
    </source>
</evidence>
<dbReference type="InterPro" id="IPR000225">
    <property type="entry name" value="Armadillo"/>
</dbReference>
<dbReference type="Gene3D" id="1.25.10.10">
    <property type="entry name" value="Leucine-rich Repeat Variant"/>
    <property type="match status" value="2"/>
</dbReference>
<evidence type="ECO:0000313" key="9">
    <source>
        <dbReference type="EMBL" id="ORZ16864.1"/>
    </source>
</evidence>
<proteinExistence type="predicted"/>
<dbReference type="InterPro" id="IPR040144">
    <property type="entry name" value="RAP1GDS1"/>
</dbReference>
<evidence type="ECO:0000256" key="6">
    <source>
        <dbReference type="ARBA" id="ARBA00023128"/>
    </source>
</evidence>
<reference evidence="9 10" key="1">
    <citation type="submission" date="2016-07" db="EMBL/GenBank/DDBJ databases">
        <title>Pervasive Adenine N6-methylation of Active Genes in Fungi.</title>
        <authorList>
            <consortium name="DOE Joint Genome Institute"/>
            <person name="Mondo S.J."/>
            <person name="Dannebaum R.O."/>
            <person name="Kuo R.C."/>
            <person name="Labutti K."/>
            <person name="Haridas S."/>
            <person name="Kuo A."/>
            <person name="Salamov A."/>
            <person name="Ahrendt S.R."/>
            <person name="Lipzen A."/>
            <person name="Sullivan W."/>
            <person name="Andreopoulos W.B."/>
            <person name="Clum A."/>
            <person name="Lindquist E."/>
            <person name="Daum C."/>
            <person name="Ramamoorthy G.K."/>
            <person name="Gryganskyi A."/>
            <person name="Culley D."/>
            <person name="Magnuson J.K."/>
            <person name="James T.Y."/>
            <person name="O'Malley M.A."/>
            <person name="Stajich J.E."/>
            <person name="Spatafora J.W."/>
            <person name="Visel A."/>
            <person name="Grigoriev I.V."/>
        </authorList>
    </citation>
    <scope>NUCLEOTIDE SEQUENCE [LARGE SCALE GENOMIC DNA]</scope>
    <source>
        <strain evidence="9 10">NRRL 1336</strain>
    </source>
</reference>
<evidence type="ECO:0000256" key="7">
    <source>
        <dbReference type="PROSITE-ProRule" id="PRU00259"/>
    </source>
</evidence>
<keyword evidence="5" id="KW-0256">Endoplasmic reticulum</keyword>
<evidence type="ECO:0000256" key="1">
    <source>
        <dbReference type="ARBA" id="ARBA00004173"/>
    </source>
</evidence>
<dbReference type="SMART" id="SM00185">
    <property type="entry name" value="ARM"/>
    <property type="match status" value="4"/>
</dbReference>
<dbReference type="AlphaFoldDB" id="A0A1X2IHW3"/>
<evidence type="ECO:0000313" key="10">
    <source>
        <dbReference type="Proteomes" id="UP000193560"/>
    </source>
</evidence>
<comment type="caution">
    <text evidence="9">The sequence shown here is derived from an EMBL/GenBank/DDBJ whole genome shotgun (WGS) entry which is preliminary data.</text>
</comment>
<dbReference type="InterPro" id="IPR011989">
    <property type="entry name" value="ARM-like"/>
</dbReference>
<feature type="repeat" description="ARM" evidence="7">
    <location>
        <begin position="68"/>
        <end position="112"/>
    </location>
</feature>
<comment type="subcellular location">
    <subcellularLocation>
        <location evidence="3">Cytoplasm</location>
        <location evidence="3">Cytosol</location>
    </subcellularLocation>
    <subcellularLocation>
        <location evidence="2">Endoplasmic reticulum</location>
    </subcellularLocation>
    <subcellularLocation>
        <location evidence="1">Mitochondrion</location>
    </subcellularLocation>
</comment>
<dbReference type="GO" id="GO:0005829">
    <property type="term" value="C:cytosol"/>
    <property type="evidence" value="ECO:0007669"/>
    <property type="project" value="UniProtKB-SubCell"/>
</dbReference>
<evidence type="ECO:0000256" key="8">
    <source>
        <dbReference type="SAM" id="MobiDB-lite"/>
    </source>
</evidence>
<dbReference type="PROSITE" id="PS50176">
    <property type="entry name" value="ARM_REPEAT"/>
    <property type="match status" value="1"/>
</dbReference>
<dbReference type="STRING" id="90262.A0A1X2IHW3"/>
<dbReference type="PANTHER" id="PTHR10957">
    <property type="entry name" value="RAP1 GTPASE-GDP DISSOCIATION STIMULATOR 1"/>
    <property type="match status" value="1"/>
</dbReference>
<feature type="compositionally biased region" description="Acidic residues" evidence="8">
    <location>
        <begin position="542"/>
        <end position="554"/>
    </location>
</feature>
<evidence type="ECO:0000256" key="4">
    <source>
        <dbReference type="ARBA" id="ARBA00022490"/>
    </source>
</evidence>
<dbReference type="GO" id="GO:0005739">
    <property type="term" value="C:mitochondrion"/>
    <property type="evidence" value="ECO:0007669"/>
    <property type="project" value="UniProtKB-SubCell"/>
</dbReference>
<evidence type="ECO:0000256" key="5">
    <source>
        <dbReference type="ARBA" id="ARBA00022824"/>
    </source>
</evidence>
<dbReference type="SUPFAM" id="SSF48371">
    <property type="entry name" value="ARM repeat"/>
    <property type="match status" value="1"/>
</dbReference>
<gene>
    <name evidence="9" type="ORF">BCR42DRAFT_490832</name>
</gene>